<keyword evidence="4" id="KW-0926">Vacuole</keyword>
<evidence type="ECO:0000259" key="10">
    <source>
        <dbReference type="PROSITE" id="PS50195"/>
    </source>
</evidence>
<keyword evidence="6" id="KW-0472">Membrane</keyword>
<evidence type="ECO:0000256" key="5">
    <source>
        <dbReference type="ARBA" id="ARBA00022753"/>
    </source>
</evidence>
<dbReference type="STRING" id="1160509.A0A3N4IR52"/>
<evidence type="ECO:0000313" key="12">
    <source>
        <dbReference type="Proteomes" id="UP000275078"/>
    </source>
</evidence>
<comment type="similarity">
    <text evidence="3">Belongs to the YPT35 family.</text>
</comment>
<dbReference type="PANTHER" id="PTHR10555">
    <property type="entry name" value="SORTING NEXIN"/>
    <property type="match status" value="1"/>
</dbReference>
<organism evidence="11 12">
    <name type="scientific">Ascobolus immersus RN42</name>
    <dbReference type="NCBI Taxonomy" id="1160509"/>
    <lineage>
        <taxon>Eukaryota</taxon>
        <taxon>Fungi</taxon>
        <taxon>Dikarya</taxon>
        <taxon>Ascomycota</taxon>
        <taxon>Pezizomycotina</taxon>
        <taxon>Pezizomycetes</taxon>
        <taxon>Pezizales</taxon>
        <taxon>Ascobolaceae</taxon>
        <taxon>Ascobolus</taxon>
    </lineage>
</organism>
<dbReference type="Pfam" id="PF00787">
    <property type="entry name" value="PX"/>
    <property type="match status" value="1"/>
</dbReference>
<evidence type="ECO:0000313" key="11">
    <source>
        <dbReference type="EMBL" id="RPA88286.1"/>
    </source>
</evidence>
<evidence type="ECO:0000256" key="4">
    <source>
        <dbReference type="ARBA" id="ARBA00022554"/>
    </source>
</evidence>
<dbReference type="SMART" id="SM00312">
    <property type="entry name" value="PX"/>
    <property type="match status" value="1"/>
</dbReference>
<protein>
    <recommendedName>
        <fullName evidence="8">Endosomal/vacuolar adapter protein YPT35</fullName>
    </recommendedName>
    <alternativeName>
        <fullName evidence="9">PX domain-containing protein YPT35</fullName>
    </alternativeName>
</protein>
<dbReference type="GO" id="GO:0032266">
    <property type="term" value="F:phosphatidylinositol-3-phosphate binding"/>
    <property type="evidence" value="ECO:0007669"/>
    <property type="project" value="InterPro"/>
</dbReference>
<dbReference type="InterPro" id="IPR001683">
    <property type="entry name" value="PX_dom"/>
</dbReference>
<evidence type="ECO:0000256" key="3">
    <source>
        <dbReference type="ARBA" id="ARBA00007426"/>
    </source>
</evidence>
<dbReference type="GO" id="GO:0010008">
    <property type="term" value="C:endosome membrane"/>
    <property type="evidence" value="ECO:0007669"/>
    <property type="project" value="UniProtKB-SubCell"/>
</dbReference>
<dbReference type="Proteomes" id="UP000275078">
    <property type="component" value="Unassembled WGS sequence"/>
</dbReference>
<comment type="subcellular location">
    <subcellularLocation>
        <location evidence="2">Endosome</location>
    </subcellularLocation>
    <subcellularLocation>
        <location evidence="1">Vacuole membrane</location>
        <topology evidence="1">Peripheral membrane protein</topology>
    </subcellularLocation>
</comment>
<dbReference type="GO" id="GO:0005774">
    <property type="term" value="C:vacuolar membrane"/>
    <property type="evidence" value="ECO:0007669"/>
    <property type="project" value="UniProtKB-SubCell"/>
</dbReference>
<evidence type="ECO:0000256" key="9">
    <source>
        <dbReference type="ARBA" id="ARBA00033785"/>
    </source>
</evidence>
<name>A0A3N4IR52_ASCIM</name>
<dbReference type="AlphaFoldDB" id="A0A3N4IR52"/>
<proteinExistence type="inferred from homology"/>
<evidence type="ECO:0000256" key="8">
    <source>
        <dbReference type="ARBA" id="ARBA00033774"/>
    </source>
</evidence>
<accession>A0A3N4IR52</accession>
<dbReference type="EMBL" id="ML119645">
    <property type="protein sequence ID" value="RPA88286.1"/>
    <property type="molecule type" value="Genomic_DNA"/>
</dbReference>
<evidence type="ECO:0000256" key="2">
    <source>
        <dbReference type="ARBA" id="ARBA00004177"/>
    </source>
</evidence>
<evidence type="ECO:0000256" key="7">
    <source>
        <dbReference type="ARBA" id="ARBA00033728"/>
    </source>
</evidence>
<keyword evidence="12" id="KW-1185">Reference proteome</keyword>
<dbReference type="InterPro" id="IPR036871">
    <property type="entry name" value="PX_dom_sf"/>
</dbReference>
<dbReference type="PROSITE" id="PS50195">
    <property type="entry name" value="PX"/>
    <property type="match status" value="1"/>
</dbReference>
<evidence type="ECO:0000256" key="1">
    <source>
        <dbReference type="ARBA" id="ARBA00004148"/>
    </source>
</evidence>
<gene>
    <name evidence="11" type="ORF">BJ508DRAFT_410141</name>
</gene>
<evidence type="ECO:0000256" key="6">
    <source>
        <dbReference type="ARBA" id="ARBA00023136"/>
    </source>
</evidence>
<comment type="function">
    <text evidence="7">Recruits the lipid transfer protein VPS13 to endosomal and vacuolar membranes.</text>
</comment>
<dbReference type="Gene3D" id="3.30.1520.10">
    <property type="entry name" value="Phox-like domain"/>
    <property type="match status" value="1"/>
</dbReference>
<sequence length="172" mass="19307">MEALRINTEPFKQHTEHLQRRSSPNADGVILAGPITLVDHTLSPDGNSFGCWARGAEVVDYVIVSGTPARGGAYVSWICAIETLEGVKFHVQKRYSEFFALREKLVVTFPRSQKYLPPLPPKSVISKFRKRFLDSRQQGLSYFLSSIILNPEFAGSPLVREFLFSDGVTSKF</sequence>
<dbReference type="PANTHER" id="PTHR10555:SF170">
    <property type="entry name" value="FI18122P1"/>
    <property type="match status" value="1"/>
</dbReference>
<reference evidence="11 12" key="1">
    <citation type="journal article" date="2018" name="Nat. Ecol. Evol.">
        <title>Pezizomycetes genomes reveal the molecular basis of ectomycorrhizal truffle lifestyle.</title>
        <authorList>
            <person name="Murat C."/>
            <person name="Payen T."/>
            <person name="Noel B."/>
            <person name="Kuo A."/>
            <person name="Morin E."/>
            <person name="Chen J."/>
            <person name="Kohler A."/>
            <person name="Krizsan K."/>
            <person name="Balestrini R."/>
            <person name="Da Silva C."/>
            <person name="Montanini B."/>
            <person name="Hainaut M."/>
            <person name="Levati E."/>
            <person name="Barry K.W."/>
            <person name="Belfiori B."/>
            <person name="Cichocki N."/>
            <person name="Clum A."/>
            <person name="Dockter R.B."/>
            <person name="Fauchery L."/>
            <person name="Guy J."/>
            <person name="Iotti M."/>
            <person name="Le Tacon F."/>
            <person name="Lindquist E.A."/>
            <person name="Lipzen A."/>
            <person name="Malagnac F."/>
            <person name="Mello A."/>
            <person name="Molinier V."/>
            <person name="Miyauchi S."/>
            <person name="Poulain J."/>
            <person name="Riccioni C."/>
            <person name="Rubini A."/>
            <person name="Sitrit Y."/>
            <person name="Splivallo R."/>
            <person name="Traeger S."/>
            <person name="Wang M."/>
            <person name="Zifcakova L."/>
            <person name="Wipf D."/>
            <person name="Zambonelli A."/>
            <person name="Paolocci F."/>
            <person name="Nowrousian M."/>
            <person name="Ottonello S."/>
            <person name="Baldrian P."/>
            <person name="Spatafora J.W."/>
            <person name="Henrissat B."/>
            <person name="Nagy L.G."/>
            <person name="Aury J.M."/>
            <person name="Wincker P."/>
            <person name="Grigoriev I.V."/>
            <person name="Bonfante P."/>
            <person name="Martin F.M."/>
        </authorList>
    </citation>
    <scope>NUCLEOTIDE SEQUENCE [LARGE SCALE GENOMIC DNA]</scope>
    <source>
        <strain evidence="11 12">RN42</strain>
    </source>
</reference>
<dbReference type="InterPro" id="IPR037917">
    <property type="entry name" value="Ypt35_PX"/>
</dbReference>
<dbReference type="OrthoDB" id="10254720at2759"/>
<dbReference type="SUPFAM" id="SSF64268">
    <property type="entry name" value="PX domain"/>
    <property type="match status" value="1"/>
</dbReference>
<feature type="domain" description="PX" evidence="10">
    <location>
        <begin position="55"/>
        <end position="170"/>
    </location>
</feature>
<keyword evidence="5" id="KW-0967">Endosome</keyword>
<dbReference type="CDD" id="cd07280">
    <property type="entry name" value="PX_YPT35"/>
    <property type="match status" value="1"/>
</dbReference>